<organism evidence="16">
    <name type="scientific">Absidia glauca</name>
    <name type="common">Pin mould</name>
    <dbReference type="NCBI Taxonomy" id="4829"/>
    <lineage>
        <taxon>Eukaryota</taxon>
        <taxon>Fungi</taxon>
        <taxon>Fungi incertae sedis</taxon>
        <taxon>Mucoromycota</taxon>
        <taxon>Mucoromycotina</taxon>
        <taxon>Mucoromycetes</taxon>
        <taxon>Mucorales</taxon>
        <taxon>Cunninghamellaceae</taxon>
        <taxon>Absidia</taxon>
    </lineage>
</organism>
<dbReference type="Gene3D" id="1.10.520.10">
    <property type="match status" value="1"/>
</dbReference>
<dbReference type="FunFam" id="1.10.520.10:FF:000005">
    <property type="entry name" value="Cytochrome c peroxidase"/>
    <property type="match status" value="1"/>
</dbReference>
<evidence type="ECO:0000256" key="9">
    <source>
        <dbReference type="ARBA" id="ARBA00023002"/>
    </source>
</evidence>
<dbReference type="GO" id="GO:0004130">
    <property type="term" value="F:cytochrome-c peroxidase activity"/>
    <property type="evidence" value="ECO:0007669"/>
    <property type="project" value="UniProtKB-EC"/>
</dbReference>
<evidence type="ECO:0000259" key="15">
    <source>
        <dbReference type="PROSITE" id="PS50873"/>
    </source>
</evidence>
<dbReference type="InterPro" id="IPR010255">
    <property type="entry name" value="Haem_peroxidase_sf"/>
</dbReference>
<protein>
    <recommendedName>
        <fullName evidence="13">Peroxidase</fullName>
        <ecNumber evidence="13">1.11.1.-</ecNumber>
    </recommendedName>
</protein>
<dbReference type="FunFam" id="1.10.420.10:FF:000009">
    <property type="entry name" value="Ascorbate peroxidase"/>
    <property type="match status" value="1"/>
</dbReference>
<evidence type="ECO:0000256" key="5">
    <source>
        <dbReference type="ARBA" id="ARBA00022559"/>
    </source>
</evidence>
<dbReference type="AlphaFoldDB" id="A0A163J2R7"/>
<evidence type="ECO:0000256" key="11">
    <source>
        <dbReference type="ARBA" id="ARBA00023128"/>
    </source>
</evidence>
<keyword evidence="10" id="KW-0408">Iron</keyword>
<sequence length="349" mass="39159">MATRMTAGRLAAARFSPTIRRPFTSQPPPPKEGSNILLFVGLTAFGGAAHYYYRHSPYFNGANKSTEVDYVQVYKDVADLLEDNDYDDGSYGPVLVRLAWHASGTYDVDTKTGGSNSASMRFEPEALHGANNGLKVARDLLEPIKAKHPNISYGDLWTLAGVAAIQELGGPTIPWRPGRTDGTSAESCTPDGRLPDATKKQDHIRNIFYRMGFNDQEIVALTGAHALGRCHPDRSGFEGPWSEQPTLFSNEYFKVISEREWIKKELKNGGWQWVDKNNTDVMMLPAEISMFNDKEFRKYFELYAKDQDQFFKDFTNAFAKLTELGVPFKGDEKVYKFETLPVVVTNNPT</sequence>
<evidence type="ECO:0000256" key="2">
    <source>
        <dbReference type="ARBA" id="ARBA00004305"/>
    </source>
</evidence>
<dbReference type="InterPro" id="IPR002207">
    <property type="entry name" value="Peroxidase_I"/>
</dbReference>
<name>A0A163J2R7_ABSGL</name>
<reference evidence="16" key="1">
    <citation type="submission" date="2016-04" db="EMBL/GenBank/DDBJ databases">
        <authorList>
            <person name="Evans L.H."/>
            <person name="Alamgir A."/>
            <person name="Owens N."/>
            <person name="Weber N.D."/>
            <person name="Virtaneva K."/>
            <person name="Barbian K."/>
            <person name="Babar A."/>
            <person name="Rosenke K."/>
        </authorList>
    </citation>
    <scope>NUCLEOTIDE SEQUENCE [LARGE SCALE GENOMIC DNA]</scope>
    <source>
        <strain evidence="16">CBS 101.48</strain>
    </source>
</reference>
<evidence type="ECO:0000313" key="17">
    <source>
        <dbReference type="Proteomes" id="UP000078561"/>
    </source>
</evidence>
<dbReference type="GO" id="GO:0005758">
    <property type="term" value="C:mitochondrial intermembrane space"/>
    <property type="evidence" value="ECO:0007669"/>
    <property type="project" value="UniProtKB-SubCell"/>
</dbReference>
<evidence type="ECO:0000256" key="4">
    <source>
        <dbReference type="ARBA" id="ARBA00005997"/>
    </source>
</evidence>
<keyword evidence="17" id="KW-1185">Reference proteome</keyword>
<evidence type="ECO:0000256" key="8">
    <source>
        <dbReference type="ARBA" id="ARBA00022946"/>
    </source>
</evidence>
<keyword evidence="6" id="KW-0349">Heme</keyword>
<evidence type="ECO:0000256" key="1">
    <source>
        <dbReference type="ARBA" id="ARBA00003917"/>
    </source>
</evidence>
<dbReference type="GO" id="GO:0042744">
    <property type="term" value="P:hydrogen peroxide catabolic process"/>
    <property type="evidence" value="ECO:0007669"/>
    <property type="project" value="TreeGrafter"/>
</dbReference>
<dbReference type="PROSITE" id="PS50873">
    <property type="entry name" value="PEROXIDASE_4"/>
    <property type="match status" value="1"/>
</dbReference>
<proteinExistence type="inferred from homology"/>
<keyword evidence="11" id="KW-0496">Mitochondrion</keyword>
<dbReference type="PRINTS" id="PR00458">
    <property type="entry name" value="PEROXIDASE"/>
</dbReference>
<comment type="similarity">
    <text evidence="4">Belongs to the peroxidase family. Cytochrome c peroxidase subfamily.</text>
</comment>
<comment type="function">
    <text evidence="1">Destroys radicals which are normally produced within the cells and which are toxic to biological systems.</text>
</comment>
<keyword evidence="8" id="KW-0809">Transit peptide</keyword>
<dbReference type="InterPro" id="IPR044831">
    <property type="entry name" value="Ccp1-like"/>
</dbReference>
<dbReference type="PRINTS" id="PR00459">
    <property type="entry name" value="ASPEROXIDASE"/>
</dbReference>
<keyword evidence="7" id="KW-0479">Metal-binding</keyword>
<dbReference type="GO" id="GO:0005759">
    <property type="term" value="C:mitochondrial matrix"/>
    <property type="evidence" value="ECO:0007669"/>
    <property type="project" value="UniProtKB-SubCell"/>
</dbReference>
<dbReference type="PROSITE" id="PS00436">
    <property type="entry name" value="PEROXIDASE_2"/>
    <property type="match status" value="1"/>
</dbReference>
<dbReference type="SUPFAM" id="SSF48113">
    <property type="entry name" value="Heme-dependent peroxidases"/>
    <property type="match status" value="1"/>
</dbReference>
<evidence type="ECO:0000256" key="14">
    <source>
        <dbReference type="SAM" id="MobiDB-lite"/>
    </source>
</evidence>
<dbReference type="PANTHER" id="PTHR31356">
    <property type="entry name" value="THYLAKOID LUMENAL 29 KDA PROTEIN, CHLOROPLASTIC-RELATED"/>
    <property type="match status" value="1"/>
</dbReference>
<evidence type="ECO:0000256" key="6">
    <source>
        <dbReference type="ARBA" id="ARBA00022617"/>
    </source>
</evidence>
<evidence type="ECO:0000256" key="7">
    <source>
        <dbReference type="ARBA" id="ARBA00022723"/>
    </source>
</evidence>
<accession>A0A163J2R7</accession>
<dbReference type="OrthoDB" id="2859658at2759"/>
<evidence type="ECO:0000256" key="10">
    <source>
        <dbReference type="ARBA" id="ARBA00023004"/>
    </source>
</evidence>
<comment type="subcellular location">
    <subcellularLocation>
        <location evidence="3">Mitochondrion intermembrane space</location>
    </subcellularLocation>
    <subcellularLocation>
        <location evidence="2">Mitochondrion matrix</location>
    </subcellularLocation>
</comment>
<gene>
    <name evidence="16" type="primary">ABSGL_04777.1 scaffold 5911</name>
</gene>
<dbReference type="PROSITE" id="PS00435">
    <property type="entry name" value="PEROXIDASE_1"/>
    <property type="match status" value="1"/>
</dbReference>
<comment type="catalytic activity">
    <reaction evidence="12">
        <text>2 Fe(II)-[cytochrome c] + H2O2 + 2 H(+) = 2 Fe(III)-[cytochrome c] + 2 H2O</text>
        <dbReference type="Rhea" id="RHEA:16581"/>
        <dbReference type="Rhea" id="RHEA-COMP:10350"/>
        <dbReference type="Rhea" id="RHEA-COMP:14399"/>
        <dbReference type="ChEBI" id="CHEBI:15377"/>
        <dbReference type="ChEBI" id="CHEBI:15378"/>
        <dbReference type="ChEBI" id="CHEBI:16240"/>
        <dbReference type="ChEBI" id="CHEBI:29033"/>
        <dbReference type="ChEBI" id="CHEBI:29034"/>
        <dbReference type="EC" id="1.11.1.5"/>
    </reaction>
</comment>
<dbReference type="InterPro" id="IPR002016">
    <property type="entry name" value="Haem_peroxidase"/>
</dbReference>
<evidence type="ECO:0000256" key="12">
    <source>
        <dbReference type="ARBA" id="ARBA00049265"/>
    </source>
</evidence>
<dbReference type="GO" id="GO:0046872">
    <property type="term" value="F:metal ion binding"/>
    <property type="evidence" value="ECO:0007669"/>
    <property type="project" value="UniProtKB-UniRule"/>
</dbReference>
<keyword evidence="5 13" id="KW-0575">Peroxidase</keyword>
<dbReference type="EC" id="1.11.1.-" evidence="13"/>
<dbReference type="Pfam" id="PF00141">
    <property type="entry name" value="peroxidase"/>
    <property type="match status" value="1"/>
</dbReference>
<dbReference type="STRING" id="4829.A0A163J2R7"/>
<dbReference type="Proteomes" id="UP000078561">
    <property type="component" value="Unassembled WGS sequence"/>
</dbReference>
<dbReference type="GO" id="GO:0000302">
    <property type="term" value="P:response to reactive oxygen species"/>
    <property type="evidence" value="ECO:0007669"/>
    <property type="project" value="TreeGrafter"/>
</dbReference>
<evidence type="ECO:0000256" key="3">
    <source>
        <dbReference type="ARBA" id="ARBA00004569"/>
    </source>
</evidence>
<evidence type="ECO:0000256" key="13">
    <source>
        <dbReference type="RuleBase" id="RU363051"/>
    </source>
</evidence>
<dbReference type="InParanoid" id="A0A163J2R7"/>
<dbReference type="Gene3D" id="1.10.420.10">
    <property type="entry name" value="Peroxidase, domain 2"/>
    <property type="match status" value="1"/>
</dbReference>
<dbReference type="GO" id="GO:0034599">
    <property type="term" value="P:cellular response to oxidative stress"/>
    <property type="evidence" value="ECO:0007669"/>
    <property type="project" value="InterPro"/>
</dbReference>
<dbReference type="PANTHER" id="PTHR31356:SF58">
    <property type="entry name" value="CYTOCHROME C PEROXIDASE, MITOCHONDRIAL"/>
    <property type="match status" value="1"/>
</dbReference>
<dbReference type="OMA" id="QRKWNGP"/>
<dbReference type="InterPro" id="IPR019793">
    <property type="entry name" value="Peroxidases_heam-ligand_BS"/>
</dbReference>
<dbReference type="EMBL" id="LT552523">
    <property type="protein sequence ID" value="SAL99190.1"/>
    <property type="molecule type" value="Genomic_DNA"/>
</dbReference>
<feature type="domain" description="Plant heme peroxidase family profile" evidence="15">
    <location>
        <begin position="77"/>
        <end position="332"/>
    </location>
</feature>
<dbReference type="GO" id="GO:0020037">
    <property type="term" value="F:heme binding"/>
    <property type="evidence" value="ECO:0007669"/>
    <property type="project" value="UniProtKB-UniRule"/>
</dbReference>
<dbReference type="InterPro" id="IPR019794">
    <property type="entry name" value="Peroxidases_AS"/>
</dbReference>
<feature type="region of interest" description="Disordered" evidence="14">
    <location>
        <begin position="173"/>
        <end position="196"/>
    </location>
</feature>
<dbReference type="CDD" id="cd00691">
    <property type="entry name" value="ascorbate_peroxidase"/>
    <property type="match status" value="1"/>
</dbReference>
<keyword evidence="9 13" id="KW-0560">Oxidoreductase</keyword>
<evidence type="ECO:0000313" key="16">
    <source>
        <dbReference type="EMBL" id="SAL99190.1"/>
    </source>
</evidence>